<dbReference type="Proteomes" id="UP000054653">
    <property type="component" value="Unassembled WGS sequence"/>
</dbReference>
<dbReference type="EMBL" id="JYDI01000383">
    <property type="protein sequence ID" value="KRY45276.1"/>
    <property type="molecule type" value="Genomic_DNA"/>
</dbReference>
<gene>
    <name evidence="1" type="ORF">T03_12459</name>
</gene>
<keyword evidence="2" id="KW-1185">Reference proteome</keyword>
<dbReference type="OrthoDB" id="5920592at2759"/>
<name>A0A0V1C8J2_TRIBR</name>
<protein>
    <submittedName>
        <fullName evidence="1">Uncharacterized protein</fullName>
    </submittedName>
</protein>
<comment type="caution">
    <text evidence="1">The sequence shown here is derived from an EMBL/GenBank/DDBJ whole genome shotgun (WGS) entry which is preliminary data.</text>
</comment>
<evidence type="ECO:0000313" key="2">
    <source>
        <dbReference type="Proteomes" id="UP000054653"/>
    </source>
</evidence>
<dbReference type="AlphaFoldDB" id="A0A0V1C8J2"/>
<evidence type="ECO:0000313" key="1">
    <source>
        <dbReference type="EMBL" id="KRY45276.1"/>
    </source>
</evidence>
<sequence length="352" mass="40032">MLIILMSRYQMYWSAKFRIYSITNLLSRNRFMETMRYLHFNDNLQTILDRDDPNYDLLWLRHRFFWFIISGQCATLSNLAAGVGSGLLTRLLLVSVFAVTDTRPLDFLAYALFTSVKASATSNVNCIKSFWLLLAASLVLMSLLYCSHPFTTATWSVQKNSPVPFSTSVVYSIQCSQHPLQIYAAHVLVVFFYNCRAGHVDQGFLFLTPPFYFTHRLCANSTTALSCHRTMHKLFSAVVQTWKAPQAALFNSFSVFSGAIFSLFHRIVGNANPNGVYHHEQLQKLGRLAPEDPTPVMEIYDEFASNASTSLETAAYLPTWDQVPHTIYNRRARRYPRPDGWMGKSAGAASYC</sequence>
<accession>A0A0V1C8J2</accession>
<reference evidence="1 2" key="1">
    <citation type="submission" date="2015-01" db="EMBL/GenBank/DDBJ databases">
        <title>Evolution of Trichinella species and genotypes.</title>
        <authorList>
            <person name="Korhonen P.K."/>
            <person name="Edoardo P."/>
            <person name="Giuseppe L.R."/>
            <person name="Gasser R.B."/>
        </authorList>
    </citation>
    <scope>NUCLEOTIDE SEQUENCE [LARGE SCALE GENOMIC DNA]</scope>
    <source>
        <strain evidence="1">ISS120</strain>
    </source>
</reference>
<proteinExistence type="predicted"/>
<organism evidence="1 2">
    <name type="scientific">Trichinella britovi</name>
    <name type="common">Parasitic roundworm</name>
    <dbReference type="NCBI Taxonomy" id="45882"/>
    <lineage>
        <taxon>Eukaryota</taxon>
        <taxon>Metazoa</taxon>
        <taxon>Ecdysozoa</taxon>
        <taxon>Nematoda</taxon>
        <taxon>Enoplea</taxon>
        <taxon>Dorylaimia</taxon>
        <taxon>Trichinellida</taxon>
        <taxon>Trichinellidae</taxon>
        <taxon>Trichinella</taxon>
    </lineage>
</organism>